<dbReference type="GO" id="GO:0016788">
    <property type="term" value="F:hydrolase activity, acting on ester bonds"/>
    <property type="evidence" value="ECO:0007669"/>
    <property type="project" value="InterPro"/>
</dbReference>
<keyword evidence="4" id="KW-1185">Reference proteome</keyword>
<dbReference type="Gene3D" id="3.40.50.1820">
    <property type="entry name" value="alpha/beta hydrolase"/>
    <property type="match status" value="1"/>
</dbReference>
<organism evidence="3 4">
    <name type="scientific">Pseudomonas pohangensis</name>
    <dbReference type="NCBI Taxonomy" id="364197"/>
    <lineage>
        <taxon>Bacteria</taxon>
        <taxon>Pseudomonadati</taxon>
        <taxon>Pseudomonadota</taxon>
        <taxon>Gammaproteobacteria</taxon>
        <taxon>Pseudomonadales</taxon>
        <taxon>Pseudomonadaceae</taxon>
        <taxon>Pseudomonas</taxon>
    </lineage>
</organism>
<dbReference type="OrthoDB" id="9785847at2"/>
<protein>
    <submittedName>
        <fullName evidence="3">PGAP1-like protein</fullName>
    </submittedName>
</protein>
<reference evidence="4" key="1">
    <citation type="submission" date="2016-10" db="EMBL/GenBank/DDBJ databases">
        <authorList>
            <person name="Varghese N."/>
            <person name="Submissions S."/>
        </authorList>
    </citation>
    <scope>NUCLEOTIDE SEQUENCE [LARGE SCALE GENOMIC DNA]</scope>
    <source>
        <strain evidence="4">DSM 17875</strain>
    </source>
</reference>
<dbReference type="Proteomes" id="UP000243232">
    <property type="component" value="Chromosome I"/>
</dbReference>
<evidence type="ECO:0000313" key="3">
    <source>
        <dbReference type="EMBL" id="SDT93172.1"/>
    </source>
</evidence>
<evidence type="ECO:0000259" key="2">
    <source>
        <dbReference type="Pfam" id="PF07819"/>
    </source>
</evidence>
<name>A0A1H2EDG0_9PSED</name>
<dbReference type="SUPFAM" id="SSF53474">
    <property type="entry name" value="alpha/beta-Hydrolases"/>
    <property type="match status" value="1"/>
</dbReference>
<evidence type="ECO:0000313" key="4">
    <source>
        <dbReference type="Proteomes" id="UP000243232"/>
    </source>
</evidence>
<dbReference type="Pfam" id="PF07819">
    <property type="entry name" value="PGAP1"/>
    <property type="match status" value="1"/>
</dbReference>
<dbReference type="RefSeq" id="WP_090193091.1">
    <property type="nucleotide sequence ID" value="NZ_LT629785.1"/>
</dbReference>
<dbReference type="InterPro" id="IPR029058">
    <property type="entry name" value="AB_hydrolase_fold"/>
</dbReference>
<proteinExistence type="predicted"/>
<evidence type="ECO:0000256" key="1">
    <source>
        <dbReference type="SAM" id="MobiDB-lite"/>
    </source>
</evidence>
<dbReference type="STRING" id="364197.SAMN05216296_0673"/>
<sequence>MPRTEQQDSPVADQPGQAISASDSGADLRGVSQLIINAVAGVTDIVEDMHRNIATPTSLIGKAPAGRTRGITGLVYRSVRGVTRGVGSLLDVALAQLSPLLPGQPFSPRREALLSALNGVLGDYLIADNNPLAISMRLRQDGLPLELDTAALASRFAGSNGRLLVLVHGLCMNDLQWLRDGHDHGAGVAAELGYTALYLNYNTGRHISSNGHEFAATLERLVEAWPVPVSELLIIGHSMGGLVARAACHYAGQAGQRWPALLKNMVFLGSPHHGAPLERAGNRANLLIGISPYSAPFTRLGMIRSSGIRDLRFGNLLDEDWQNVDGNHKHDPRQLVPLPEGVACFAVAASKRKEPGPRLPGDGLVPVRSALGQHNNSALSLAIPEARQQIVYATDHFALLSSQPVYQALLGWLRPANATGQSRAD</sequence>
<dbReference type="AlphaFoldDB" id="A0A1H2EDG0"/>
<feature type="domain" description="GPI inositol-deacylase PGAP1-like alpha/beta" evidence="2">
    <location>
        <begin position="228"/>
        <end position="282"/>
    </location>
</feature>
<accession>A0A1H2EDG0</accession>
<feature type="region of interest" description="Disordered" evidence="1">
    <location>
        <begin position="1"/>
        <end position="24"/>
    </location>
</feature>
<dbReference type="InterPro" id="IPR012908">
    <property type="entry name" value="PGAP1-ab_dom-like"/>
</dbReference>
<dbReference type="EMBL" id="LT629785">
    <property type="protein sequence ID" value="SDT93172.1"/>
    <property type="molecule type" value="Genomic_DNA"/>
</dbReference>
<gene>
    <name evidence="3" type="ORF">SAMN05216296_0673</name>
</gene>